<dbReference type="EMBL" id="QXED01000007">
    <property type="protein sequence ID" value="RIV19700.1"/>
    <property type="molecule type" value="Genomic_DNA"/>
</dbReference>
<dbReference type="SUPFAM" id="SSF55874">
    <property type="entry name" value="ATPase domain of HSP90 chaperone/DNA topoisomerase II/histidine kinase"/>
    <property type="match status" value="1"/>
</dbReference>
<protein>
    <submittedName>
        <fullName evidence="4">Sensor histidine kinase</fullName>
    </submittedName>
</protein>
<feature type="transmembrane region" description="Helical" evidence="2">
    <location>
        <begin position="66"/>
        <end position="86"/>
    </location>
</feature>
<dbReference type="InterPro" id="IPR005467">
    <property type="entry name" value="His_kinase_dom"/>
</dbReference>
<evidence type="ECO:0000259" key="3">
    <source>
        <dbReference type="PROSITE" id="PS50109"/>
    </source>
</evidence>
<evidence type="ECO:0000256" key="1">
    <source>
        <dbReference type="SAM" id="Coils"/>
    </source>
</evidence>
<proteinExistence type="predicted"/>
<dbReference type="Proteomes" id="UP000283523">
    <property type="component" value="Unassembled WGS sequence"/>
</dbReference>
<dbReference type="GO" id="GO:0016020">
    <property type="term" value="C:membrane"/>
    <property type="evidence" value="ECO:0007669"/>
    <property type="project" value="InterPro"/>
</dbReference>
<keyword evidence="5" id="KW-1185">Reference proteome</keyword>
<dbReference type="Pfam" id="PF02518">
    <property type="entry name" value="HATPase_c"/>
    <property type="match status" value="1"/>
</dbReference>
<evidence type="ECO:0000313" key="5">
    <source>
        <dbReference type="Proteomes" id="UP000283523"/>
    </source>
</evidence>
<evidence type="ECO:0000313" key="4">
    <source>
        <dbReference type="EMBL" id="RIV19700.1"/>
    </source>
</evidence>
<keyword evidence="2" id="KW-0472">Membrane</keyword>
<dbReference type="InterPro" id="IPR036890">
    <property type="entry name" value="HATPase_C_sf"/>
</dbReference>
<dbReference type="PANTHER" id="PTHR34220">
    <property type="entry name" value="SENSOR HISTIDINE KINASE YPDA"/>
    <property type="match status" value="1"/>
</dbReference>
<dbReference type="Pfam" id="PF06580">
    <property type="entry name" value="His_kinase"/>
    <property type="match status" value="1"/>
</dbReference>
<dbReference type="InterPro" id="IPR050640">
    <property type="entry name" value="Bact_2-comp_sensor_kinase"/>
</dbReference>
<dbReference type="Gene3D" id="3.30.565.10">
    <property type="entry name" value="Histidine kinase-like ATPase, C-terminal domain"/>
    <property type="match status" value="1"/>
</dbReference>
<gene>
    <name evidence="4" type="ORF">DYU11_22485</name>
</gene>
<feature type="coiled-coil region" evidence="1">
    <location>
        <begin position="181"/>
        <end position="208"/>
    </location>
</feature>
<reference evidence="4 5" key="1">
    <citation type="submission" date="2018-08" db="EMBL/GenBank/DDBJ databases">
        <title>Fibrisoma montanum sp. nov., isolated from Danxia mountain soil.</title>
        <authorList>
            <person name="Huang Y."/>
        </authorList>
    </citation>
    <scope>NUCLEOTIDE SEQUENCE [LARGE SCALE GENOMIC DNA]</scope>
    <source>
        <strain evidence="4 5">HYT19</strain>
    </source>
</reference>
<dbReference type="GO" id="GO:0000155">
    <property type="term" value="F:phosphorelay sensor kinase activity"/>
    <property type="evidence" value="ECO:0007669"/>
    <property type="project" value="InterPro"/>
</dbReference>
<comment type="caution">
    <text evidence="4">The sequence shown here is derived from an EMBL/GenBank/DDBJ whole genome shotgun (WGS) entry which is preliminary data.</text>
</comment>
<keyword evidence="2" id="KW-0812">Transmembrane</keyword>
<feature type="transmembrane region" description="Helical" evidence="2">
    <location>
        <begin position="145"/>
        <end position="172"/>
    </location>
</feature>
<feature type="transmembrane region" description="Helical" evidence="2">
    <location>
        <begin position="106"/>
        <end position="125"/>
    </location>
</feature>
<organism evidence="4 5">
    <name type="scientific">Fibrisoma montanum</name>
    <dbReference type="NCBI Taxonomy" id="2305895"/>
    <lineage>
        <taxon>Bacteria</taxon>
        <taxon>Pseudomonadati</taxon>
        <taxon>Bacteroidota</taxon>
        <taxon>Cytophagia</taxon>
        <taxon>Cytophagales</taxon>
        <taxon>Spirosomataceae</taxon>
        <taxon>Fibrisoma</taxon>
    </lineage>
</organism>
<dbReference type="OrthoDB" id="9792992at2"/>
<dbReference type="RefSeq" id="WP_119669986.1">
    <property type="nucleotide sequence ID" value="NZ_QXED01000007.1"/>
</dbReference>
<feature type="domain" description="Histidine kinase" evidence="3">
    <location>
        <begin position="297"/>
        <end position="391"/>
    </location>
</feature>
<accession>A0A418M288</accession>
<dbReference type="SMART" id="SM00387">
    <property type="entry name" value="HATPase_c"/>
    <property type="match status" value="1"/>
</dbReference>
<keyword evidence="4" id="KW-0808">Transferase</keyword>
<name>A0A418M288_9BACT</name>
<dbReference type="AlphaFoldDB" id="A0A418M288"/>
<feature type="transmembrane region" description="Helical" evidence="2">
    <location>
        <begin position="29"/>
        <end position="46"/>
    </location>
</feature>
<dbReference type="InterPro" id="IPR010559">
    <property type="entry name" value="Sig_transdc_His_kin_internal"/>
</dbReference>
<keyword evidence="4" id="KW-0418">Kinase</keyword>
<keyword evidence="2" id="KW-1133">Transmembrane helix</keyword>
<keyword evidence="1" id="KW-0175">Coiled coil</keyword>
<dbReference type="PANTHER" id="PTHR34220:SF7">
    <property type="entry name" value="SENSOR HISTIDINE KINASE YPDA"/>
    <property type="match status" value="1"/>
</dbReference>
<dbReference type="InterPro" id="IPR003594">
    <property type="entry name" value="HATPase_dom"/>
</dbReference>
<sequence>MFASSGTFPMRFVDRLLHQSGIPLTRRQFWLYAGVYWGFFGIISYWQSTMVWWITPNSRMYYVESLVWLLQLLYWWGATPFIVWLAQRFPFHNLHRLRGLFKPVTVHFLALSGLSFVQFSVVYVLTTPAYLYESGQAITIRSMLVAFFFNFSNSFAQYLLLVAGYSIIAYIYRFQALSQRHLQTELANEQLKSQLSNAQLQALKMQLNPHFLFNTLHTIVSLMVRNQPRLAIDMVTALSDLLRGVLAHQHENFLSFRLELQLTRQYLAIQQIRFRDRLTIEYDIEPVVEPCLVPSLILQPLVENAITHGIADLTTDALIRITAREHEGRLLISVFDNGWGIIRSTTRKGGGLGLSNTLSRLQQAYGDAGQLRFDQPHTGTTTVTISFPVVAGVPLPQSYDTVSNPVD</sequence>
<dbReference type="PROSITE" id="PS50109">
    <property type="entry name" value="HIS_KIN"/>
    <property type="match status" value="1"/>
</dbReference>
<evidence type="ECO:0000256" key="2">
    <source>
        <dbReference type="SAM" id="Phobius"/>
    </source>
</evidence>